<feature type="non-terminal residue" evidence="3">
    <location>
        <position position="359"/>
    </location>
</feature>
<proteinExistence type="predicted"/>
<feature type="transmembrane region" description="Helical" evidence="2">
    <location>
        <begin position="23"/>
        <end position="44"/>
    </location>
</feature>
<keyword evidence="4" id="KW-1185">Reference proteome</keyword>
<gene>
    <name evidence="3" type="ORF">HK100_002903</name>
</gene>
<evidence type="ECO:0008006" key="5">
    <source>
        <dbReference type="Google" id="ProtNLM"/>
    </source>
</evidence>
<keyword evidence="2" id="KW-0812">Transmembrane</keyword>
<protein>
    <recommendedName>
        <fullName evidence="5">Transmembrane protein</fullName>
    </recommendedName>
</protein>
<keyword evidence="2" id="KW-1133">Transmembrane helix</keyword>
<organism evidence="3 4">
    <name type="scientific">Physocladia obscura</name>
    <dbReference type="NCBI Taxonomy" id="109957"/>
    <lineage>
        <taxon>Eukaryota</taxon>
        <taxon>Fungi</taxon>
        <taxon>Fungi incertae sedis</taxon>
        <taxon>Chytridiomycota</taxon>
        <taxon>Chytridiomycota incertae sedis</taxon>
        <taxon>Chytridiomycetes</taxon>
        <taxon>Chytridiales</taxon>
        <taxon>Chytriomycetaceae</taxon>
        <taxon>Physocladia</taxon>
    </lineage>
</organism>
<dbReference type="Proteomes" id="UP001211907">
    <property type="component" value="Unassembled WGS sequence"/>
</dbReference>
<keyword evidence="2" id="KW-0472">Membrane</keyword>
<sequence length="359" mass="39635">MSSSSLAQEGQPTGFLDAPGTPVLFTIIVYGFVWITSLALVGVFTRRESRALKESINRLQTQLHRMLAADEHAEQTVNSNSNEHLANIHEEETAVNNNNIINPKRLTAARALPRLSVQIHDANSDEKNNDASGNLVVPSTPETKNLLMALAAGDDFDFDEANLDSLPLHPPPLSSTTATTDNLNLTANPPRHQRLSHLSLTDSPLWPSKSRHASPAVEHVNHTPNLKALEESKEPAEVPIPLDEMNWTLDRNLSTKTTTESVLFIPSPLENRSNLLVRASTIPRIPNLWARMFKISTAKFHPDDIDMSSKHAPNSPNRARFVEPQPPVSPLAARVHRLILAAIEADLKVLESRFKKDAV</sequence>
<evidence type="ECO:0000313" key="3">
    <source>
        <dbReference type="EMBL" id="KAJ3110810.1"/>
    </source>
</evidence>
<evidence type="ECO:0000256" key="2">
    <source>
        <dbReference type="SAM" id="Phobius"/>
    </source>
</evidence>
<name>A0AAD5SUP4_9FUNG</name>
<dbReference type="EMBL" id="JADGJH010001692">
    <property type="protein sequence ID" value="KAJ3110810.1"/>
    <property type="molecule type" value="Genomic_DNA"/>
</dbReference>
<evidence type="ECO:0000313" key="4">
    <source>
        <dbReference type="Proteomes" id="UP001211907"/>
    </source>
</evidence>
<comment type="caution">
    <text evidence="3">The sequence shown here is derived from an EMBL/GenBank/DDBJ whole genome shotgun (WGS) entry which is preliminary data.</text>
</comment>
<dbReference type="AlphaFoldDB" id="A0AAD5SUP4"/>
<reference evidence="3" key="1">
    <citation type="submission" date="2020-05" db="EMBL/GenBank/DDBJ databases">
        <title>Phylogenomic resolution of chytrid fungi.</title>
        <authorList>
            <person name="Stajich J.E."/>
            <person name="Amses K."/>
            <person name="Simmons R."/>
            <person name="Seto K."/>
            <person name="Myers J."/>
            <person name="Bonds A."/>
            <person name="Quandt C.A."/>
            <person name="Barry K."/>
            <person name="Liu P."/>
            <person name="Grigoriev I."/>
            <person name="Longcore J.E."/>
            <person name="James T.Y."/>
        </authorList>
    </citation>
    <scope>NUCLEOTIDE SEQUENCE</scope>
    <source>
        <strain evidence="3">JEL0513</strain>
    </source>
</reference>
<feature type="region of interest" description="Disordered" evidence="1">
    <location>
        <begin position="304"/>
        <end position="325"/>
    </location>
</feature>
<accession>A0AAD5SUP4</accession>
<evidence type="ECO:0000256" key="1">
    <source>
        <dbReference type="SAM" id="MobiDB-lite"/>
    </source>
</evidence>